<gene>
    <name evidence="2" type="ORF">TMES_03900</name>
</gene>
<keyword evidence="3" id="KW-1185">Reference proteome</keyword>
<dbReference type="Proteomes" id="UP000193391">
    <property type="component" value="Unassembled WGS sequence"/>
</dbReference>
<feature type="transmembrane region" description="Helical" evidence="1">
    <location>
        <begin position="58"/>
        <end position="80"/>
    </location>
</feature>
<keyword evidence="1" id="KW-0472">Membrane</keyword>
<evidence type="ECO:0000313" key="3">
    <source>
        <dbReference type="Proteomes" id="UP000193391"/>
    </source>
</evidence>
<dbReference type="STRING" id="1293891.TMES_03900"/>
<evidence type="ECO:0000313" key="2">
    <source>
        <dbReference type="EMBL" id="OSQ40822.1"/>
    </source>
</evidence>
<keyword evidence="1" id="KW-1133">Transmembrane helix</keyword>
<comment type="caution">
    <text evidence="2">The sequence shown here is derived from an EMBL/GenBank/DDBJ whole genome shotgun (WGS) entry which is preliminary data.</text>
</comment>
<dbReference type="AlphaFoldDB" id="A0A1Y2L4T5"/>
<accession>A0A1Y2L4T5</accession>
<name>A0A1Y2L4T5_9PROT</name>
<sequence length="88" mass="9512">MATAIAGLSFPLGNKLAVRFLSCSLFFRRFETARTALRGVMKCDLLRIQIACTLLPDVAFATLAFATAATSTIVFSHAAFSRAKERPA</sequence>
<evidence type="ECO:0000256" key="1">
    <source>
        <dbReference type="SAM" id="Phobius"/>
    </source>
</evidence>
<reference evidence="2 3" key="1">
    <citation type="submission" date="2014-03" db="EMBL/GenBank/DDBJ databases">
        <title>The draft genome sequence of Thalassospira mesophila JCM 18969.</title>
        <authorList>
            <person name="Lai Q."/>
            <person name="Shao Z."/>
        </authorList>
    </citation>
    <scope>NUCLEOTIDE SEQUENCE [LARGE SCALE GENOMIC DNA]</scope>
    <source>
        <strain evidence="2 3">JCM 18969</strain>
    </source>
</reference>
<protein>
    <submittedName>
        <fullName evidence="2">Uncharacterized protein</fullName>
    </submittedName>
</protein>
<organism evidence="2 3">
    <name type="scientific">Thalassospira mesophila</name>
    <dbReference type="NCBI Taxonomy" id="1293891"/>
    <lineage>
        <taxon>Bacteria</taxon>
        <taxon>Pseudomonadati</taxon>
        <taxon>Pseudomonadota</taxon>
        <taxon>Alphaproteobacteria</taxon>
        <taxon>Rhodospirillales</taxon>
        <taxon>Thalassospiraceae</taxon>
        <taxon>Thalassospira</taxon>
    </lineage>
</organism>
<keyword evidence="1" id="KW-0812">Transmembrane</keyword>
<proteinExistence type="predicted"/>
<dbReference type="EMBL" id="JFKA01000001">
    <property type="protein sequence ID" value="OSQ40822.1"/>
    <property type="molecule type" value="Genomic_DNA"/>
</dbReference>